<organism evidence="1 2">
    <name type="scientific">Fusobacterium necrophorum subsp. funduliforme</name>
    <dbReference type="NCBI Taxonomy" id="143387"/>
    <lineage>
        <taxon>Bacteria</taxon>
        <taxon>Fusobacteriati</taxon>
        <taxon>Fusobacteriota</taxon>
        <taxon>Fusobacteriia</taxon>
        <taxon>Fusobacteriales</taxon>
        <taxon>Fusobacteriaceae</taxon>
        <taxon>Fusobacterium</taxon>
    </lineage>
</organism>
<dbReference type="NCBIfam" id="TIGR02670">
    <property type="entry name" value="cas_csx8"/>
    <property type="match status" value="1"/>
</dbReference>
<dbReference type="Pfam" id="PF09657">
    <property type="entry name" value="Cas_Csx8"/>
    <property type="match status" value="1"/>
</dbReference>
<protein>
    <submittedName>
        <fullName evidence="1">Type I CRISPR-associated protein Cas8a1/Csx8</fullName>
    </submittedName>
</protein>
<dbReference type="KEGG" id="fnf:BSQ88_02730"/>
<dbReference type="InterPro" id="IPR013487">
    <property type="entry name" value="CRISPR-assoc_prot_Csx8"/>
</dbReference>
<dbReference type="RefSeq" id="WP_005957249.1">
    <property type="nucleotide sequence ID" value="NZ_CAXOUJ010000028.1"/>
</dbReference>
<proteinExistence type="predicted"/>
<dbReference type="Proteomes" id="UP000075816">
    <property type="component" value="Unassembled WGS sequence"/>
</dbReference>
<reference evidence="1 2" key="1">
    <citation type="submission" date="2016-03" db="EMBL/GenBank/DDBJ databases">
        <title>Comparative genomics of human isolates of Fusobacterium necrophorum.</title>
        <authorList>
            <person name="Jensen A."/>
            <person name="Bank S."/>
            <person name="Andersen P.S."/>
            <person name="Kristensen L.H."/>
            <person name="Prag J."/>
        </authorList>
    </citation>
    <scope>NUCLEOTIDE SEQUENCE [LARGE SCALE GENOMIC DNA]</scope>
    <source>
        <strain evidence="1 2">LS_1264</strain>
    </source>
</reference>
<comment type="caution">
    <text evidence="1">The sequence shown here is derived from an EMBL/GenBank/DDBJ whole genome shotgun (WGS) entry which is preliminary data.</text>
</comment>
<dbReference type="EMBL" id="LVEA01000031">
    <property type="protein sequence ID" value="KYL04549.1"/>
    <property type="molecule type" value="Genomic_DNA"/>
</dbReference>
<evidence type="ECO:0000313" key="1">
    <source>
        <dbReference type="EMBL" id="KYL04549.1"/>
    </source>
</evidence>
<gene>
    <name evidence="1" type="ORF">A2J07_04375</name>
</gene>
<sequence>MKHSIDPKVYSGFDTAISASDWRYSAAIVGLQYYLEKMKKTYKIEKNIEIDKILDDFFLYHSQDITEKEYLQFVERFYGEELAHKALENKLNSKSTFHEEEVKWIKEKMAANTTLKKIFSKVKFIGENKQEILNLIEENRDFMIKETFRNKKNLYDNYCQSGVLLTEASKDSVCRVKGYYIDTGKKGKSMAYNFKTDTIVYEDDLIFDFIPFAFNGSSFETVFLNDNVDLELLIKMNYNVQVLWKRKEEERIEIPRNLMELLQSKTHQLKYGMEIIYKDREKTHFDSWYLRNESIEIFQKVNISKIQLNLKEGEIYRNILKETFKNIMNLSRVDDTIHFLLKEKEKKINTIGINLAIEELLEINNRIKNGGEKMTGNIKAAKACAREVVKEFKKKNIEKKLDSYRQKLISSLVFRDYKGTLDILMQLSNYSGVSFGFVFDFIENPSQNDDLVRAFVFKLNSTEYEPNGKEKKTEDK</sequence>
<name>A0A162IVR8_9FUSO</name>
<evidence type="ECO:0000313" key="2">
    <source>
        <dbReference type="Proteomes" id="UP000075816"/>
    </source>
</evidence>
<dbReference type="eggNOG" id="ENOG502ZB3P">
    <property type="taxonomic scope" value="Bacteria"/>
</dbReference>
<accession>A0A162IVR8</accession>
<dbReference type="AlphaFoldDB" id="A0A162IVR8"/>